<dbReference type="PROSITE" id="PS50112">
    <property type="entry name" value="PAS"/>
    <property type="match status" value="1"/>
</dbReference>
<keyword evidence="6" id="KW-0808">Transferase</keyword>
<dbReference type="SMART" id="SM00911">
    <property type="entry name" value="HWE_HK"/>
    <property type="match status" value="1"/>
</dbReference>
<evidence type="ECO:0000256" key="3">
    <source>
        <dbReference type="ARBA" id="ARBA00022553"/>
    </source>
</evidence>
<keyword evidence="13" id="KW-0812">Transmembrane</keyword>
<dbReference type="AlphaFoldDB" id="A0A4P7HLH6"/>
<sequence>MTAAEASEDPENRLEAGSKSGYFSSRLTRDQRVVVAIGLSVWIAIGALLTLIARDDWKALMGSVHSTSTTVSGLLAEQSDGLLVTADLVRKQAERVLGTSGPLNVDRAAYDDLRSLIDISPTIASIWVGDAEGQAVLTTREFPAPDLSGASRDYYLTVRDDPDRLYVGNLLVNQYAAEALLINTSRRLSNADGSMRGFVQVSLDPASIGQTFQQVDLGFDASLWWIGPDGRALIREPAIPADELDERMPPGSESWPQHGPEVRADRTTQVQTPIMGVSKGDAKRLYFWSDSPLYGSRMIVGVSYDAMVARWTASIAWTIAFGVAIGLASTVILSLLYRARQRGLAYAAMLESDVATRTVELAESEARLKLAIEAGQLAVWEVDVETDTVIGSPELNRLYGFPEDSTPNLDELRSRYAPGELERVREESLERIAQGDTNLESEIRHIWPNGTEKWLLMRGQVGRNSTNTGTRVVGVVADITRVKQQEARIATVASELRHRLMNTITVISALARQSWPKNSRDAKDDFLTRLRAIGKATDLMFSAGSDPERATLKHLLSEITDPYKSAGHNPFNFEGPDDVTVTEHMRPLAMAFHELCTNALKYGALSVTEGEVSVRWSYKADSSLHIVWQEMRGPVVSAPERSGMGSSLLKDLLFSKPDSVSIEYRPDGVICTIEIRGSNA</sequence>
<evidence type="ECO:0000256" key="4">
    <source>
        <dbReference type="ARBA" id="ARBA00022630"/>
    </source>
</evidence>
<dbReference type="PANTHER" id="PTHR41523:SF8">
    <property type="entry name" value="ETHYLENE RESPONSE SENSOR PROTEIN"/>
    <property type="match status" value="1"/>
</dbReference>
<keyword evidence="3" id="KW-0597">Phosphoprotein</keyword>
<evidence type="ECO:0000256" key="11">
    <source>
        <dbReference type="ARBA" id="ARBA00023026"/>
    </source>
</evidence>
<keyword evidence="11" id="KW-0843">Virulence</keyword>
<keyword evidence="4" id="KW-0285">Flavoprotein</keyword>
<evidence type="ECO:0000256" key="8">
    <source>
        <dbReference type="ARBA" id="ARBA00022741"/>
    </source>
</evidence>
<dbReference type="Gene3D" id="2.10.70.100">
    <property type="match status" value="1"/>
</dbReference>
<feature type="transmembrane region" description="Helical" evidence="13">
    <location>
        <begin position="315"/>
        <end position="337"/>
    </location>
</feature>
<reference evidence="17" key="1">
    <citation type="submission" date="2019-03" db="EMBL/GenBank/DDBJ databases">
        <authorList>
            <person name="Li J."/>
        </authorList>
    </citation>
    <scope>NUCLEOTIDE SEQUENCE [LARGE SCALE GENOMIC DNA]</scope>
    <source>
        <strain evidence="17">2251</strain>
    </source>
</reference>
<name>A0A4P7HLH6_9RHOB</name>
<evidence type="ECO:0000256" key="1">
    <source>
        <dbReference type="ARBA" id="ARBA00000085"/>
    </source>
</evidence>
<evidence type="ECO:0000256" key="7">
    <source>
        <dbReference type="ARBA" id="ARBA00022737"/>
    </source>
</evidence>
<evidence type="ECO:0000256" key="12">
    <source>
        <dbReference type="SAM" id="MobiDB-lite"/>
    </source>
</evidence>
<dbReference type="SUPFAM" id="SSF55785">
    <property type="entry name" value="PYP-like sensor domain (PAS domain)"/>
    <property type="match status" value="1"/>
</dbReference>
<feature type="transmembrane region" description="Helical" evidence="13">
    <location>
        <begin position="33"/>
        <end position="53"/>
    </location>
</feature>
<dbReference type="InterPro" id="IPR000014">
    <property type="entry name" value="PAS"/>
</dbReference>
<keyword evidence="13" id="KW-1133">Transmembrane helix</keyword>
<dbReference type="EMBL" id="CP038439">
    <property type="protein sequence ID" value="QBX35026.1"/>
    <property type="molecule type" value="Genomic_DNA"/>
</dbReference>
<evidence type="ECO:0000259" key="15">
    <source>
        <dbReference type="PROSITE" id="PS50113"/>
    </source>
</evidence>
<feature type="domain" description="PAC" evidence="15">
    <location>
        <begin position="437"/>
        <end position="491"/>
    </location>
</feature>
<dbReference type="RefSeq" id="WP_135313312.1">
    <property type="nucleotide sequence ID" value="NZ_CP038439.1"/>
</dbReference>
<dbReference type="InterPro" id="IPR000700">
    <property type="entry name" value="PAS-assoc_C"/>
</dbReference>
<dbReference type="KEGG" id="plia:E4191_10135"/>
<evidence type="ECO:0000256" key="2">
    <source>
        <dbReference type="ARBA" id="ARBA00012438"/>
    </source>
</evidence>
<keyword evidence="8" id="KW-0547">Nucleotide-binding</keyword>
<keyword evidence="9" id="KW-0418">Kinase</keyword>
<dbReference type="Pfam" id="PF07536">
    <property type="entry name" value="HWE_HK"/>
    <property type="match status" value="1"/>
</dbReference>
<dbReference type="PROSITE" id="PS50113">
    <property type="entry name" value="PAC"/>
    <property type="match status" value="1"/>
</dbReference>
<dbReference type="CDD" id="cd12914">
    <property type="entry name" value="PDC1_DGC_like"/>
    <property type="match status" value="1"/>
</dbReference>
<proteinExistence type="predicted"/>
<dbReference type="Gene3D" id="3.30.450.20">
    <property type="entry name" value="PAS domain"/>
    <property type="match status" value="2"/>
</dbReference>
<evidence type="ECO:0000256" key="9">
    <source>
        <dbReference type="ARBA" id="ARBA00022777"/>
    </source>
</evidence>
<keyword evidence="13" id="KW-0472">Membrane</keyword>
<keyword evidence="7" id="KW-0677">Repeat</keyword>
<comment type="catalytic activity">
    <reaction evidence="1">
        <text>ATP + protein L-histidine = ADP + protein N-phospho-L-histidine.</text>
        <dbReference type="EC" id="2.7.13.3"/>
    </reaction>
</comment>
<feature type="region of interest" description="Disordered" evidence="12">
    <location>
        <begin position="246"/>
        <end position="266"/>
    </location>
</feature>
<dbReference type="GO" id="GO:0004673">
    <property type="term" value="F:protein histidine kinase activity"/>
    <property type="evidence" value="ECO:0007669"/>
    <property type="project" value="UniProtKB-EC"/>
</dbReference>
<evidence type="ECO:0000256" key="10">
    <source>
        <dbReference type="ARBA" id="ARBA00022840"/>
    </source>
</evidence>
<evidence type="ECO:0000259" key="14">
    <source>
        <dbReference type="PROSITE" id="PS50112"/>
    </source>
</evidence>
<organism evidence="16 17">
    <name type="scientific">Paracoccus liaowanqingii</name>
    <dbReference type="NCBI Taxonomy" id="2560053"/>
    <lineage>
        <taxon>Bacteria</taxon>
        <taxon>Pseudomonadati</taxon>
        <taxon>Pseudomonadota</taxon>
        <taxon>Alphaproteobacteria</taxon>
        <taxon>Rhodobacterales</taxon>
        <taxon>Paracoccaceae</taxon>
        <taxon>Paracoccus</taxon>
    </lineage>
</organism>
<evidence type="ECO:0000256" key="6">
    <source>
        <dbReference type="ARBA" id="ARBA00022679"/>
    </source>
</evidence>
<dbReference type="InterPro" id="IPR035965">
    <property type="entry name" value="PAS-like_dom_sf"/>
</dbReference>
<dbReference type="Gene3D" id="3.30.565.10">
    <property type="entry name" value="Histidine kinase-like ATPase, C-terminal domain"/>
    <property type="match status" value="1"/>
</dbReference>
<dbReference type="GO" id="GO:0005524">
    <property type="term" value="F:ATP binding"/>
    <property type="evidence" value="ECO:0007669"/>
    <property type="project" value="UniProtKB-KW"/>
</dbReference>
<dbReference type="InterPro" id="IPR036890">
    <property type="entry name" value="HATPase_C_sf"/>
</dbReference>
<keyword evidence="10" id="KW-0067">ATP-binding</keyword>
<feature type="domain" description="PAS" evidence="14">
    <location>
        <begin position="364"/>
        <end position="436"/>
    </location>
</feature>
<accession>A0A4P7HLH6</accession>
<dbReference type="Proteomes" id="UP000296374">
    <property type="component" value="Chromosome"/>
</dbReference>
<evidence type="ECO:0000313" key="16">
    <source>
        <dbReference type="EMBL" id="QBX35026.1"/>
    </source>
</evidence>
<dbReference type="NCBIfam" id="TIGR00229">
    <property type="entry name" value="sensory_box"/>
    <property type="match status" value="1"/>
</dbReference>
<dbReference type="CDD" id="cd00130">
    <property type="entry name" value="PAS"/>
    <property type="match status" value="1"/>
</dbReference>
<evidence type="ECO:0000256" key="5">
    <source>
        <dbReference type="ARBA" id="ARBA00022643"/>
    </source>
</evidence>
<gene>
    <name evidence="16" type="ORF">E4191_10135</name>
</gene>
<evidence type="ECO:0000313" key="17">
    <source>
        <dbReference type="Proteomes" id="UP000296374"/>
    </source>
</evidence>
<protein>
    <recommendedName>
        <fullName evidence="2">histidine kinase</fullName>
        <ecNumber evidence="2">2.7.13.3</ecNumber>
    </recommendedName>
</protein>
<dbReference type="InterPro" id="IPR011102">
    <property type="entry name" value="Sig_transdc_His_kinase_HWE"/>
</dbReference>
<dbReference type="EC" id="2.7.13.3" evidence="2"/>
<dbReference type="InterPro" id="IPR013655">
    <property type="entry name" value="PAS_fold_3"/>
</dbReference>
<keyword evidence="5" id="KW-0288">FMN</keyword>
<dbReference type="PANTHER" id="PTHR41523">
    <property type="entry name" value="TWO-COMPONENT SYSTEM SENSOR PROTEIN"/>
    <property type="match status" value="1"/>
</dbReference>
<dbReference type="Pfam" id="PF08447">
    <property type="entry name" value="PAS_3"/>
    <property type="match status" value="1"/>
</dbReference>
<evidence type="ECO:0000256" key="13">
    <source>
        <dbReference type="SAM" id="Phobius"/>
    </source>
</evidence>